<evidence type="ECO:0000313" key="15">
    <source>
        <dbReference type="EMBL" id="GMN53733.1"/>
    </source>
</evidence>
<proteinExistence type="inferred from homology"/>
<gene>
    <name evidence="15" type="ORF">TIFTF001_022862</name>
</gene>
<dbReference type="PANTHER" id="PTHR13018:SF141">
    <property type="entry name" value="OS01G0950900 PROTEIN"/>
    <property type="match status" value="1"/>
</dbReference>
<feature type="coiled-coil region" evidence="10">
    <location>
        <begin position="103"/>
        <end position="173"/>
    </location>
</feature>
<evidence type="ECO:0000256" key="1">
    <source>
        <dbReference type="ARBA" id="ARBA00004141"/>
    </source>
</evidence>
<keyword evidence="6 11" id="KW-1133">Transmembrane helix</keyword>
<evidence type="ECO:0000259" key="12">
    <source>
        <dbReference type="Pfam" id="PF02714"/>
    </source>
</evidence>
<dbReference type="AlphaFoldDB" id="A0AA88AF73"/>
<dbReference type="InterPro" id="IPR003864">
    <property type="entry name" value="CSC1/OSCA1-like_7TM"/>
</dbReference>
<keyword evidence="8 11" id="KW-0472">Membrane</keyword>
<feature type="transmembrane region" description="Helical" evidence="11">
    <location>
        <begin position="409"/>
        <end position="430"/>
    </location>
</feature>
<sequence length="518" mass="58668">MDAFTISNISRGSDRLWIHFACLWFVSLYALYLLYTEYNEILIKRIQQLQHIKDRSDQFTVLVREIPICPEHKARACSADHFFSKYYPHDYHSYQILYNGKDVEELMSQAKSIARKINDLKERSVVKQTNRGTFLLDKSDRDKAKLAFQEEKLEEVRLKINQLQGESTLKQKELPVAFVTFKSRLAATLVAQSQQHSHPLSWIASMAPEPRDVSWRNLAIPYRLLPLCRHIVFLAATLLTIFFAIPVTAVQGIAKFEKLKKWFPPAMAIQLIPGLSSVVTGYLPSAILNGFIYIVPFAMLGMAMLAGSISKSKEEIKTCNMAFYFLVGNVFFLSLLSGSLLDQIGESFSHPKDIPTRLASAVSAQVIVSPLLLPFLIGYFCLGYLVFINQIKDVYNIIYETCGEYWPQIHHYILIAVILMQITMIGLFGLKSKPAASVSTIPLLVLTLMFNEYCKIRFLPSFRNFSVQSAKKNDELDVKSNRLEANYENASTAYSPPCLQPLNFAASGSTSTQPFVSS</sequence>
<evidence type="ECO:0000256" key="10">
    <source>
        <dbReference type="SAM" id="Coils"/>
    </source>
</evidence>
<feature type="transmembrane region" description="Helical" evidence="11">
    <location>
        <begin position="436"/>
        <end position="454"/>
    </location>
</feature>
<evidence type="ECO:0000256" key="6">
    <source>
        <dbReference type="ARBA" id="ARBA00022989"/>
    </source>
</evidence>
<comment type="similarity">
    <text evidence="2">Belongs to the CSC1 (TC 1.A.17) family.</text>
</comment>
<evidence type="ECO:0000256" key="9">
    <source>
        <dbReference type="ARBA" id="ARBA00023303"/>
    </source>
</evidence>
<dbReference type="Pfam" id="PF14703">
    <property type="entry name" value="PHM7_cyt"/>
    <property type="match status" value="1"/>
</dbReference>
<keyword evidence="7" id="KW-0406">Ion transport</keyword>
<feature type="transmembrane region" description="Helical" evidence="11">
    <location>
        <begin position="321"/>
        <end position="341"/>
    </location>
</feature>
<keyword evidence="5" id="KW-0106">Calcium</keyword>
<dbReference type="InterPro" id="IPR032880">
    <property type="entry name" value="CSC1/OSCA1-like_N"/>
</dbReference>
<dbReference type="Pfam" id="PF13967">
    <property type="entry name" value="RSN1_TM"/>
    <property type="match status" value="1"/>
</dbReference>
<protein>
    <recommendedName>
        <fullName evidence="17">CSC1-like protein At3g54510</fullName>
    </recommendedName>
</protein>
<evidence type="ECO:0000256" key="4">
    <source>
        <dbReference type="ARBA" id="ARBA00022692"/>
    </source>
</evidence>
<feature type="domain" description="CSC1/OSCA1-like cytosolic" evidence="14">
    <location>
        <begin position="58"/>
        <end position="217"/>
    </location>
</feature>
<comment type="caution">
    <text evidence="15">The sequence shown here is derived from an EMBL/GenBank/DDBJ whole genome shotgun (WGS) entry which is preliminary data.</text>
</comment>
<dbReference type="PANTHER" id="PTHR13018">
    <property type="entry name" value="PROBABLE MEMBRANE PROTEIN DUF221-RELATED"/>
    <property type="match status" value="1"/>
</dbReference>
<keyword evidence="10" id="KW-0175">Coiled coil</keyword>
<dbReference type="GO" id="GO:0005227">
    <property type="term" value="F:calcium-activated cation channel activity"/>
    <property type="evidence" value="ECO:0007669"/>
    <property type="project" value="InterPro"/>
</dbReference>
<feature type="transmembrane region" description="Helical" evidence="11">
    <location>
        <begin position="231"/>
        <end position="250"/>
    </location>
</feature>
<evidence type="ECO:0000259" key="13">
    <source>
        <dbReference type="Pfam" id="PF13967"/>
    </source>
</evidence>
<keyword evidence="3" id="KW-0813">Transport</keyword>
<feature type="transmembrane region" description="Helical" evidence="11">
    <location>
        <begin position="16"/>
        <end position="35"/>
    </location>
</feature>
<dbReference type="InterPro" id="IPR027815">
    <property type="entry name" value="CSC1/OSCA1-like_cyt"/>
</dbReference>
<evidence type="ECO:0000259" key="14">
    <source>
        <dbReference type="Pfam" id="PF14703"/>
    </source>
</evidence>
<evidence type="ECO:0008006" key="17">
    <source>
        <dbReference type="Google" id="ProtNLM"/>
    </source>
</evidence>
<evidence type="ECO:0000256" key="7">
    <source>
        <dbReference type="ARBA" id="ARBA00023065"/>
    </source>
</evidence>
<evidence type="ECO:0000256" key="5">
    <source>
        <dbReference type="ARBA" id="ARBA00022837"/>
    </source>
</evidence>
<dbReference type="Pfam" id="PF02714">
    <property type="entry name" value="RSN1_7TM"/>
    <property type="match status" value="2"/>
</dbReference>
<comment type="subcellular location">
    <subcellularLocation>
        <location evidence="1">Membrane</location>
        <topology evidence="1">Multi-pass membrane protein</topology>
    </subcellularLocation>
</comment>
<feature type="transmembrane region" description="Helical" evidence="11">
    <location>
        <begin position="361"/>
        <end position="388"/>
    </location>
</feature>
<feature type="domain" description="CSC1/OSCA1-like 7TM region" evidence="12">
    <location>
        <begin position="231"/>
        <end position="364"/>
    </location>
</feature>
<evidence type="ECO:0000256" key="2">
    <source>
        <dbReference type="ARBA" id="ARBA00007779"/>
    </source>
</evidence>
<evidence type="ECO:0000256" key="8">
    <source>
        <dbReference type="ARBA" id="ARBA00023136"/>
    </source>
</evidence>
<keyword evidence="16" id="KW-1185">Reference proteome</keyword>
<keyword evidence="4 11" id="KW-0812">Transmembrane</keyword>
<organism evidence="15 16">
    <name type="scientific">Ficus carica</name>
    <name type="common">Common fig</name>
    <dbReference type="NCBI Taxonomy" id="3494"/>
    <lineage>
        <taxon>Eukaryota</taxon>
        <taxon>Viridiplantae</taxon>
        <taxon>Streptophyta</taxon>
        <taxon>Embryophyta</taxon>
        <taxon>Tracheophyta</taxon>
        <taxon>Spermatophyta</taxon>
        <taxon>Magnoliopsida</taxon>
        <taxon>eudicotyledons</taxon>
        <taxon>Gunneridae</taxon>
        <taxon>Pentapetalae</taxon>
        <taxon>rosids</taxon>
        <taxon>fabids</taxon>
        <taxon>Rosales</taxon>
        <taxon>Moraceae</taxon>
        <taxon>Ficeae</taxon>
        <taxon>Ficus</taxon>
    </lineage>
</organism>
<dbReference type="EMBL" id="BTGU01000047">
    <property type="protein sequence ID" value="GMN53733.1"/>
    <property type="molecule type" value="Genomic_DNA"/>
</dbReference>
<dbReference type="GO" id="GO:0005886">
    <property type="term" value="C:plasma membrane"/>
    <property type="evidence" value="ECO:0007669"/>
    <property type="project" value="TreeGrafter"/>
</dbReference>
<feature type="transmembrane region" description="Helical" evidence="11">
    <location>
        <begin position="290"/>
        <end position="309"/>
    </location>
</feature>
<evidence type="ECO:0000313" key="16">
    <source>
        <dbReference type="Proteomes" id="UP001187192"/>
    </source>
</evidence>
<keyword evidence="9" id="KW-0407">Ion channel</keyword>
<feature type="domain" description="CSC1/OSCA1-like N-terminal transmembrane" evidence="13">
    <location>
        <begin position="1"/>
        <end position="37"/>
    </location>
</feature>
<dbReference type="Proteomes" id="UP001187192">
    <property type="component" value="Unassembled WGS sequence"/>
</dbReference>
<accession>A0AA88AF73</accession>
<evidence type="ECO:0000256" key="11">
    <source>
        <dbReference type="SAM" id="Phobius"/>
    </source>
</evidence>
<evidence type="ECO:0000256" key="3">
    <source>
        <dbReference type="ARBA" id="ARBA00022448"/>
    </source>
</evidence>
<feature type="domain" description="CSC1/OSCA1-like 7TM region" evidence="12">
    <location>
        <begin position="367"/>
        <end position="428"/>
    </location>
</feature>
<dbReference type="InterPro" id="IPR045122">
    <property type="entry name" value="Csc1-like"/>
</dbReference>
<name>A0AA88AF73_FICCA</name>
<reference evidence="15" key="1">
    <citation type="submission" date="2023-07" db="EMBL/GenBank/DDBJ databases">
        <title>draft genome sequence of fig (Ficus carica).</title>
        <authorList>
            <person name="Takahashi T."/>
            <person name="Nishimura K."/>
        </authorList>
    </citation>
    <scope>NUCLEOTIDE SEQUENCE</scope>
</reference>